<dbReference type="OrthoDB" id="9788127at2"/>
<dbReference type="InterPro" id="IPR019004">
    <property type="entry name" value="YqeY/Aim41"/>
</dbReference>
<dbReference type="InterPro" id="IPR003789">
    <property type="entry name" value="Asn/Gln_tRNA_amidoTrase-B-like"/>
</dbReference>
<name>M4V9D3_9BACT</name>
<dbReference type="Gene3D" id="1.10.1510.10">
    <property type="entry name" value="Uncharacterised protein YqeY/AIM41 PF09424, N-terminal domain"/>
    <property type="match status" value="1"/>
</dbReference>
<sequence length="148" mass="16073">MEIREKIMADIKSAMVSKDTVKLNTLRFLNAQIKNKEIDSRPNPITADDVMAVIKKLVKQRKESIEQFSAGGRTDLAEAETAELKVLEAYLPAQMTREQVEALVAEVITAVGAAGIKDMGKVIKETQARSGGTADGKTISEVVKAKLS</sequence>
<evidence type="ECO:0000313" key="2">
    <source>
        <dbReference type="Proteomes" id="UP000012040"/>
    </source>
</evidence>
<dbReference type="RefSeq" id="WP_015469126.1">
    <property type="nucleotide sequence ID" value="NC_020813.1"/>
</dbReference>
<dbReference type="InterPro" id="IPR023168">
    <property type="entry name" value="GatB_Yqey_C_2"/>
</dbReference>
<dbReference type="KEGG" id="bex:A11Q_416"/>
<dbReference type="HOGENOM" id="CLU_079430_2_1_7"/>
<dbReference type="SUPFAM" id="SSF89095">
    <property type="entry name" value="GatB/YqeY motif"/>
    <property type="match status" value="1"/>
</dbReference>
<accession>M4V9D3</accession>
<gene>
    <name evidence="1" type="ORF">A11Q_416</name>
</gene>
<evidence type="ECO:0000313" key="1">
    <source>
        <dbReference type="EMBL" id="AGH94636.1"/>
    </source>
</evidence>
<dbReference type="EMBL" id="CP003537">
    <property type="protein sequence ID" value="AGH94636.1"/>
    <property type="molecule type" value="Genomic_DNA"/>
</dbReference>
<keyword evidence="2" id="KW-1185">Reference proteome</keyword>
<dbReference type="PANTHER" id="PTHR28055">
    <property type="entry name" value="ALTERED INHERITANCE OF MITOCHONDRIA PROTEIN 41, MITOCHONDRIAL"/>
    <property type="match status" value="1"/>
</dbReference>
<dbReference type="PANTHER" id="PTHR28055:SF1">
    <property type="entry name" value="ALTERED INHERITANCE OF MITOCHONDRIA PROTEIN 41, MITOCHONDRIAL"/>
    <property type="match status" value="1"/>
</dbReference>
<dbReference type="InterPro" id="IPR042184">
    <property type="entry name" value="YqeY/Aim41_N"/>
</dbReference>
<dbReference type="Gene3D" id="1.10.10.410">
    <property type="match status" value="1"/>
</dbReference>
<dbReference type="eggNOG" id="COG1610">
    <property type="taxonomic scope" value="Bacteria"/>
</dbReference>
<organism evidence="1 2">
    <name type="scientific">Pseudobdellovibrio exovorus JSS</name>
    <dbReference type="NCBI Taxonomy" id="1184267"/>
    <lineage>
        <taxon>Bacteria</taxon>
        <taxon>Pseudomonadati</taxon>
        <taxon>Bdellovibrionota</taxon>
        <taxon>Bdellovibrionia</taxon>
        <taxon>Bdellovibrionales</taxon>
        <taxon>Pseudobdellovibrionaceae</taxon>
        <taxon>Pseudobdellovibrio</taxon>
    </lineage>
</organism>
<dbReference type="STRING" id="1184267.A11Q_416"/>
<dbReference type="PATRIC" id="fig|1184267.3.peg.420"/>
<proteinExistence type="predicted"/>
<dbReference type="Proteomes" id="UP000012040">
    <property type="component" value="Chromosome"/>
</dbReference>
<dbReference type="GO" id="GO:0016884">
    <property type="term" value="F:carbon-nitrogen ligase activity, with glutamine as amido-N-donor"/>
    <property type="evidence" value="ECO:0007669"/>
    <property type="project" value="InterPro"/>
</dbReference>
<protein>
    <recommendedName>
        <fullName evidence="3">Glutamyl-tRNA amidotransferase</fullName>
    </recommendedName>
</protein>
<evidence type="ECO:0008006" key="3">
    <source>
        <dbReference type="Google" id="ProtNLM"/>
    </source>
</evidence>
<reference evidence="1 2" key="1">
    <citation type="journal article" date="2013" name="ISME J.">
        <title>By their genes ye shall know them: genomic signatures of predatory bacteria.</title>
        <authorList>
            <person name="Pasternak Z."/>
            <person name="Pietrokovski S."/>
            <person name="Rotem O."/>
            <person name="Gophna U."/>
            <person name="Lurie-Weinberger M.N."/>
            <person name="Jurkevitch E."/>
        </authorList>
    </citation>
    <scope>NUCLEOTIDE SEQUENCE [LARGE SCALE GENOMIC DNA]</scope>
    <source>
        <strain evidence="1 2">JSS</strain>
    </source>
</reference>
<dbReference type="AlphaFoldDB" id="M4V9D3"/>
<dbReference type="Pfam" id="PF09424">
    <property type="entry name" value="YqeY"/>
    <property type="match status" value="1"/>
</dbReference>